<evidence type="ECO:0008006" key="3">
    <source>
        <dbReference type="Google" id="ProtNLM"/>
    </source>
</evidence>
<name>A0ABM8ZXR7_9VIBR</name>
<comment type="caution">
    <text evidence="1">The sequence shown here is derived from an EMBL/GenBank/DDBJ whole genome shotgun (WGS) entry which is preliminary data.</text>
</comment>
<dbReference type="EMBL" id="CAKLDI010000002">
    <property type="protein sequence ID" value="CAH0535586.1"/>
    <property type="molecule type" value="Genomic_DNA"/>
</dbReference>
<accession>A0ABM8ZXR7</accession>
<dbReference type="RefSeq" id="WP_237468492.1">
    <property type="nucleotide sequence ID" value="NZ_CAKLDI010000002.1"/>
</dbReference>
<evidence type="ECO:0000313" key="2">
    <source>
        <dbReference type="Proteomes" id="UP000838672"/>
    </source>
</evidence>
<gene>
    <name evidence="1" type="ORF">VST7929_03128</name>
</gene>
<proteinExistence type="predicted"/>
<protein>
    <recommendedName>
        <fullName evidence="3">Copper-binding protein</fullName>
    </recommendedName>
</protein>
<dbReference type="Proteomes" id="UP000838672">
    <property type="component" value="Unassembled WGS sequence"/>
</dbReference>
<keyword evidence="2" id="KW-1185">Reference proteome</keyword>
<evidence type="ECO:0000313" key="1">
    <source>
        <dbReference type="EMBL" id="CAH0535586.1"/>
    </source>
</evidence>
<reference evidence="1" key="1">
    <citation type="submission" date="2021-11" db="EMBL/GenBank/DDBJ databases">
        <authorList>
            <person name="Rodrigo-Torres L."/>
            <person name="Arahal R. D."/>
            <person name="Lucena T."/>
        </authorList>
    </citation>
    <scope>NUCLEOTIDE SEQUENCE</scope>
    <source>
        <strain evidence="1">CECT 7929</strain>
    </source>
</reference>
<organism evidence="1 2">
    <name type="scientific">Vibrio stylophorae</name>
    <dbReference type="NCBI Taxonomy" id="659351"/>
    <lineage>
        <taxon>Bacteria</taxon>
        <taxon>Pseudomonadati</taxon>
        <taxon>Pseudomonadota</taxon>
        <taxon>Gammaproteobacteria</taxon>
        <taxon>Vibrionales</taxon>
        <taxon>Vibrionaceae</taxon>
        <taxon>Vibrio</taxon>
    </lineage>
</organism>
<sequence>MYSHSRRQQVWQPAAYFLLLCFTVMVLLAAPVRAQSMLFPTNQVSAQNSVEEKTHASSAMHHGHASNVVMEKMAHSADSSCVEMSDCESMLDDSSNMHCHQHDGGASCCMKPGCSAMSLLLAATWQPLTRHSQTLPVIETNPAPYHFQEPHFRPPIA</sequence>